<dbReference type="Gene3D" id="3.30.160.270">
    <property type="match status" value="1"/>
</dbReference>
<dbReference type="OrthoDB" id="9803573at2"/>
<dbReference type="InterPro" id="IPR054691">
    <property type="entry name" value="LeuA/HCS_post-cat"/>
</dbReference>
<evidence type="ECO:0000256" key="7">
    <source>
        <dbReference type="ARBA" id="ARBA00048263"/>
    </source>
</evidence>
<dbReference type="InterPro" id="IPR013709">
    <property type="entry name" value="2-isopropylmalate_synth_dimer"/>
</dbReference>
<feature type="domain" description="Pyruvate carboxyltransferase" evidence="11">
    <location>
        <begin position="55"/>
        <end position="328"/>
    </location>
</feature>
<dbReference type="Proteomes" id="UP000305792">
    <property type="component" value="Unassembled WGS sequence"/>
</dbReference>
<evidence type="ECO:0000256" key="2">
    <source>
        <dbReference type="ARBA" id="ARBA00006154"/>
    </source>
</evidence>
<dbReference type="GO" id="GO:0009097">
    <property type="term" value="P:isoleucine biosynthetic process"/>
    <property type="evidence" value="ECO:0007669"/>
    <property type="project" value="UniProtKB-UniRule"/>
</dbReference>
<dbReference type="Pfam" id="PF22617">
    <property type="entry name" value="HCS_D2"/>
    <property type="match status" value="1"/>
</dbReference>
<evidence type="ECO:0000256" key="8">
    <source>
        <dbReference type="NCBIfam" id="TIGR00977"/>
    </source>
</evidence>
<dbReference type="SMART" id="SM00917">
    <property type="entry name" value="LeuA_dimer"/>
    <property type="match status" value="1"/>
</dbReference>
<proteinExistence type="inferred from homology"/>
<dbReference type="SUPFAM" id="SSF110921">
    <property type="entry name" value="2-isopropylmalate synthase LeuA, allosteric (dimerisation) domain"/>
    <property type="match status" value="1"/>
</dbReference>
<evidence type="ECO:0000256" key="6">
    <source>
        <dbReference type="ARBA" id="ARBA00023304"/>
    </source>
</evidence>
<gene>
    <name evidence="12" type="ORF">E9998_02880</name>
</gene>
<keyword evidence="13" id="KW-1185">Reference proteome</keyword>
<dbReference type="InterPro" id="IPR013785">
    <property type="entry name" value="Aldolase_TIM"/>
</dbReference>
<dbReference type="PANTHER" id="PTHR43538">
    <property type="entry name" value="ALPHA-IPM SYNTHASE/HOMOCITRATE SYNTHASE"/>
    <property type="match status" value="1"/>
</dbReference>
<keyword evidence="5 9" id="KW-0808">Transferase</keyword>
<comment type="caution">
    <text evidence="12">The sequence shown here is derived from an EMBL/GenBank/DDBJ whole genome shotgun (WGS) entry which is preliminary data.</text>
</comment>
<dbReference type="EMBL" id="STGX01000002">
    <property type="protein sequence ID" value="THV31330.1"/>
    <property type="molecule type" value="Genomic_DNA"/>
</dbReference>
<name>A0A4S8PKR0_9ACTN</name>
<protein>
    <recommendedName>
        <fullName evidence="8">Citramalate synthase</fullName>
        <ecNumber evidence="8">2.3.3.21</ecNumber>
    </recommendedName>
</protein>
<dbReference type="CDD" id="cd07941">
    <property type="entry name" value="DRE_TIM_LeuA3"/>
    <property type="match status" value="1"/>
</dbReference>
<dbReference type="SUPFAM" id="SSF51569">
    <property type="entry name" value="Aldolase"/>
    <property type="match status" value="1"/>
</dbReference>
<dbReference type="EC" id="2.3.3.21" evidence="8"/>
<reference evidence="12 13" key="1">
    <citation type="journal article" date="2018" name="Int. J. Syst. Evol. Microbiol.">
        <title>Glycomyces paridis sp. nov., isolated from the medicinal plant Paris polyphylla.</title>
        <authorList>
            <person name="Fang X.M."/>
            <person name="Bai J.L."/>
            <person name="Su J."/>
            <person name="Zhao L.L."/>
            <person name="Liu H.Y."/>
            <person name="Ma B.P."/>
            <person name="Zhang Y.Q."/>
            <person name="Yu L.Y."/>
        </authorList>
    </citation>
    <scope>NUCLEOTIDE SEQUENCE [LARGE SCALE GENOMIC DNA]</scope>
    <source>
        <strain evidence="12 13">CPCC 204357</strain>
    </source>
</reference>
<dbReference type="UniPathway" id="UPA00047">
    <property type="reaction ID" value="UER00066"/>
</dbReference>
<evidence type="ECO:0000256" key="1">
    <source>
        <dbReference type="ARBA" id="ARBA00004743"/>
    </source>
</evidence>
<comment type="catalytic activity">
    <reaction evidence="7">
        <text>pyruvate + acetyl-CoA + H2O = (3R)-citramalate + CoA + H(+)</text>
        <dbReference type="Rhea" id="RHEA:19045"/>
        <dbReference type="ChEBI" id="CHEBI:15361"/>
        <dbReference type="ChEBI" id="CHEBI:15377"/>
        <dbReference type="ChEBI" id="CHEBI:15378"/>
        <dbReference type="ChEBI" id="CHEBI:30934"/>
        <dbReference type="ChEBI" id="CHEBI:57287"/>
        <dbReference type="ChEBI" id="CHEBI:57288"/>
        <dbReference type="EC" id="2.3.3.21"/>
    </reaction>
</comment>
<dbReference type="GO" id="GO:0043714">
    <property type="term" value="F:(R)-citramalate synthase activity"/>
    <property type="evidence" value="ECO:0007669"/>
    <property type="project" value="UniProtKB-UniRule"/>
</dbReference>
<dbReference type="InterPro" id="IPR000891">
    <property type="entry name" value="PYR_CT"/>
</dbReference>
<evidence type="ECO:0000313" key="12">
    <source>
        <dbReference type="EMBL" id="THV31330.1"/>
    </source>
</evidence>
<dbReference type="NCBIfam" id="TIGR00977">
    <property type="entry name" value="citramal_synth"/>
    <property type="match status" value="1"/>
</dbReference>
<keyword evidence="3" id="KW-0028">Amino-acid biosynthesis</keyword>
<dbReference type="GO" id="GO:0009098">
    <property type="term" value="P:L-leucine biosynthetic process"/>
    <property type="evidence" value="ECO:0007669"/>
    <property type="project" value="InterPro"/>
</dbReference>
<sequence>MPPPNARPPAARRGSFSFRANERSGRLRGGGADDSHNLEHQVTQPDPQHARGGDFHVFDTTLRDGAQMEGLRYSVADKLAVAELLDDLGVDYIEGGWPGAIPSDTEFFSRAAEELNFKHAKLVAFGMTRRAGSSAVEDPGYQALLDSRAPVLCLVAKSDLRHVSQALRTTAEENLAMIADSVRTGRDHERQVFIDCEHFFDGFRNDPDYATLVVRTALEAGAEAVVLCDTNGGRIPSDITEAVTELRRRLEADLPPERVRLGMHAQNDTGCAVANTLAAVQAGVMHVQGTANGYGERPGNANLFSVIANLETKLGRKVLPDGGLEKLTRISHAIAEIANMTPDEHAPYTGHAAFAHKAGIHASAIKADPALYNHVDPVVVGNDMRILVTEMAGRASVELKGRELGIDLSGDKAALDRITARVKELESKGWSFEAADASFELLVRDEVEGGLPRPFTLDTYRVIVDHDPHGATVAEATVRLHVNGEHGEAEEHRIATAQGNGPVNALDAALRSALAARHPRLAELTLSDFKVRILAGSTGTDAVTRVLVSMSDGESEWTTVGVAPNLIEASWNALADGLAYGLNRR</sequence>
<feature type="region of interest" description="Disordered" evidence="10">
    <location>
        <begin position="1"/>
        <end position="53"/>
    </location>
</feature>
<evidence type="ECO:0000256" key="10">
    <source>
        <dbReference type="SAM" id="MobiDB-lite"/>
    </source>
</evidence>
<feature type="compositionally biased region" description="Basic and acidic residues" evidence="10">
    <location>
        <begin position="20"/>
        <end position="39"/>
    </location>
</feature>
<accession>A0A4S8PKR0</accession>
<evidence type="ECO:0000256" key="4">
    <source>
        <dbReference type="ARBA" id="ARBA00022624"/>
    </source>
</evidence>
<evidence type="ECO:0000313" key="13">
    <source>
        <dbReference type="Proteomes" id="UP000305792"/>
    </source>
</evidence>
<dbReference type="AlphaFoldDB" id="A0A4S8PKR0"/>
<comment type="pathway">
    <text evidence="1">Amino-acid biosynthesis; L-isoleucine biosynthesis; 2-oxobutanoate from pyruvate: step 1/3.</text>
</comment>
<evidence type="ECO:0000259" key="11">
    <source>
        <dbReference type="PROSITE" id="PS50991"/>
    </source>
</evidence>
<dbReference type="Pfam" id="PF08502">
    <property type="entry name" value="LeuA_dimer"/>
    <property type="match status" value="1"/>
</dbReference>
<evidence type="ECO:0000256" key="3">
    <source>
        <dbReference type="ARBA" id="ARBA00022605"/>
    </source>
</evidence>
<keyword evidence="4" id="KW-0412">Isoleucine biosynthesis</keyword>
<dbReference type="PROSITE" id="PS00815">
    <property type="entry name" value="AIPM_HOMOCIT_SYNTH_1"/>
    <property type="match status" value="1"/>
</dbReference>
<dbReference type="Gene3D" id="3.20.20.70">
    <property type="entry name" value="Aldolase class I"/>
    <property type="match status" value="1"/>
</dbReference>
<dbReference type="InterPro" id="IPR005675">
    <property type="entry name" value="Citramal_synthase"/>
</dbReference>
<dbReference type="GO" id="GO:0003852">
    <property type="term" value="F:2-isopropylmalate synthase activity"/>
    <property type="evidence" value="ECO:0007669"/>
    <property type="project" value="InterPro"/>
</dbReference>
<dbReference type="Pfam" id="PF00682">
    <property type="entry name" value="HMGL-like"/>
    <property type="match status" value="1"/>
</dbReference>
<dbReference type="PANTHER" id="PTHR43538:SF1">
    <property type="entry name" value="(R)-CITRAMALATE SYNTHASE"/>
    <property type="match status" value="1"/>
</dbReference>
<comment type="similarity">
    <text evidence="2 9">Belongs to the alpha-IPM synthase/homocitrate synthase family.</text>
</comment>
<evidence type="ECO:0000256" key="9">
    <source>
        <dbReference type="RuleBase" id="RU003523"/>
    </source>
</evidence>
<keyword evidence="6" id="KW-0100">Branched-chain amino acid biosynthesis</keyword>
<evidence type="ECO:0000256" key="5">
    <source>
        <dbReference type="ARBA" id="ARBA00022679"/>
    </source>
</evidence>
<organism evidence="12 13">
    <name type="scientific">Glycomyces paridis</name>
    <dbReference type="NCBI Taxonomy" id="2126555"/>
    <lineage>
        <taxon>Bacteria</taxon>
        <taxon>Bacillati</taxon>
        <taxon>Actinomycetota</taxon>
        <taxon>Actinomycetes</taxon>
        <taxon>Glycomycetales</taxon>
        <taxon>Glycomycetaceae</taxon>
        <taxon>Glycomyces</taxon>
    </lineage>
</organism>
<dbReference type="InterPro" id="IPR036230">
    <property type="entry name" value="LeuA_allosteric_dom_sf"/>
</dbReference>
<dbReference type="Gene3D" id="1.10.238.260">
    <property type="match status" value="1"/>
</dbReference>
<dbReference type="InterPro" id="IPR002034">
    <property type="entry name" value="AIPM/Hcit_synth_CS"/>
</dbReference>
<dbReference type="PROSITE" id="PS50991">
    <property type="entry name" value="PYR_CT"/>
    <property type="match status" value="1"/>
</dbReference>